<evidence type="ECO:0000256" key="8">
    <source>
        <dbReference type="ARBA" id="ARBA00023211"/>
    </source>
</evidence>
<evidence type="ECO:0000256" key="1">
    <source>
        <dbReference type="ARBA" id="ARBA00001936"/>
    </source>
</evidence>
<gene>
    <name evidence="11" type="primary">jg8265</name>
    <name evidence="11" type="ORF">PAEG_LOCUS12947</name>
</gene>
<dbReference type="OrthoDB" id="416741at2759"/>
<dbReference type="InterPro" id="IPR036085">
    <property type="entry name" value="PAZ_dom_sf"/>
</dbReference>
<comment type="cofactor">
    <cofactor evidence="2">
        <name>Mg(2+)</name>
        <dbReference type="ChEBI" id="CHEBI:18420"/>
    </cofactor>
</comment>
<dbReference type="InterPro" id="IPR000999">
    <property type="entry name" value="RNase_III_dom"/>
</dbReference>
<feature type="domain" description="RNase III" evidence="9">
    <location>
        <begin position="277"/>
        <end position="370"/>
    </location>
</feature>
<dbReference type="Pfam" id="PF00636">
    <property type="entry name" value="Ribonuclease_3"/>
    <property type="match status" value="1"/>
</dbReference>
<proteinExistence type="predicted"/>
<dbReference type="Gene3D" id="1.10.1520.10">
    <property type="entry name" value="Ribonuclease III domain"/>
    <property type="match status" value="1"/>
</dbReference>
<keyword evidence="6" id="KW-0255">Endonuclease</keyword>
<dbReference type="GO" id="GO:0003723">
    <property type="term" value="F:RNA binding"/>
    <property type="evidence" value="ECO:0007669"/>
    <property type="project" value="InterPro"/>
</dbReference>
<organism evidence="11 12">
    <name type="scientific">Pararge aegeria aegeria</name>
    <dbReference type="NCBI Taxonomy" id="348720"/>
    <lineage>
        <taxon>Eukaryota</taxon>
        <taxon>Metazoa</taxon>
        <taxon>Ecdysozoa</taxon>
        <taxon>Arthropoda</taxon>
        <taxon>Hexapoda</taxon>
        <taxon>Insecta</taxon>
        <taxon>Pterygota</taxon>
        <taxon>Neoptera</taxon>
        <taxon>Endopterygota</taxon>
        <taxon>Lepidoptera</taxon>
        <taxon>Glossata</taxon>
        <taxon>Ditrysia</taxon>
        <taxon>Papilionoidea</taxon>
        <taxon>Nymphalidae</taxon>
        <taxon>Satyrinae</taxon>
        <taxon>Satyrini</taxon>
        <taxon>Parargina</taxon>
        <taxon>Pararge</taxon>
    </lineage>
</organism>
<dbReference type="CDD" id="cd00593">
    <property type="entry name" value="RIBOc"/>
    <property type="match status" value="1"/>
</dbReference>
<dbReference type="GO" id="GO:0005737">
    <property type="term" value="C:cytoplasm"/>
    <property type="evidence" value="ECO:0007669"/>
    <property type="project" value="TreeGrafter"/>
</dbReference>
<comment type="cofactor">
    <cofactor evidence="1">
        <name>Mn(2+)</name>
        <dbReference type="ChEBI" id="CHEBI:29035"/>
    </cofactor>
</comment>
<evidence type="ECO:0000256" key="5">
    <source>
        <dbReference type="ARBA" id="ARBA00022741"/>
    </source>
</evidence>
<dbReference type="InterPro" id="IPR036389">
    <property type="entry name" value="RNase_III_sf"/>
</dbReference>
<dbReference type="GO" id="GO:0030422">
    <property type="term" value="P:siRNA processing"/>
    <property type="evidence" value="ECO:0007669"/>
    <property type="project" value="TreeGrafter"/>
</dbReference>
<evidence type="ECO:0000259" key="10">
    <source>
        <dbReference type="PROSITE" id="PS50821"/>
    </source>
</evidence>
<dbReference type="GO" id="GO:0006309">
    <property type="term" value="P:apoptotic DNA fragmentation"/>
    <property type="evidence" value="ECO:0007669"/>
    <property type="project" value="TreeGrafter"/>
</dbReference>
<evidence type="ECO:0000256" key="7">
    <source>
        <dbReference type="ARBA" id="ARBA00022801"/>
    </source>
</evidence>
<dbReference type="SUPFAM" id="SSF101690">
    <property type="entry name" value="PAZ domain"/>
    <property type="match status" value="1"/>
</dbReference>
<dbReference type="GO" id="GO:0000166">
    <property type="term" value="F:nucleotide binding"/>
    <property type="evidence" value="ECO:0007669"/>
    <property type="project" value="UniProtKB-KW"/>
</dbReference>
<feature type="domain" description="PAZ" evidence="10">
    <location>
        <begin position="1"/>
        <end position="70"/>
    </location>
</feature>
<keyword evidence="7" id="KW-0378">Hydrolase</keyword>
<dbReference type="GO" id="GO:0004525">
    <property type="term" value="F:ribonuclease III activity"/>
    <property type="evidence" value="ECO:0007669"/>
    <property type="project" value="InterPro"/>
</dbReference>
<reference evidence="11" key="1">
    <citation type="submission" date="2022-03" db="EMBL/GenBank/DDBJ databases">
        <authorList>
            <person name="Lindestad O."/>
        </authorList>
    </citation>
    <scope>NUCLEOTIDE SEQUENCE</scope>
</reference>
<evidence type="ECO:0000313" key="11">
    <source>
        <dbReference type="EMBL" id="CAH2235278.1"/>
    </source>
</evidence>
<dbReference type="Proteomes" id="UP000838756">
    <property type="component" value="Unassembled WGS sequence"/>
</dbReference>
<evidence type="ECO:0000256" key="2">
    <source>
        <dbReference type="ARBA" id="ARBA00001946"/>
    </source>
</evidence>
<dbReference type="Gene3D" id="2.170.260.10">
    <property type="entry name" value="paz domain"/>
    <property type="match status" value="1"/>
</dbReference>
<keyword evidence="12" id="KW-1185">Reference proteome</keyword>
<keyword evidence="3" id="KW-0540">Nuclease</keyword>
<dbReference type="SUPFAM" id="SSF69065">
    <property type="entry name" value="RNase III domain-like"/>
    <property type="match status" value="1"/>
</dbReference>
<evidence type="ECO:0000256" key="4">
    <source>
        <dbReference type="ARBA" id="ARBA00022737"/>
    </source>
</evidence>
<keyword evidence="5" id="KW-0547">Nucleotide-binding</keyword>
<dbReference type="GO" id="GO:0070578">
    <property type="term" value="C:RISC-loading complex"/>
    <property type="evidence" value="ECO:0007669"/>
    <property type="project" value="TreeGrafter"/>
</dbReference>
<keyword evidence="8" id="KW-0464">Manganese</keyword>
<dbReference type="PANTHER" id="PTHR14950">
    <property type="entry name" value="DICER-RELATED"/>
    <property type="match status" value="1"/>
</dbReference>
<comment type="caution">
    <text evidence="11">The sequence shown here is derived from an EMBL/GenBank/DDBJ whole genome shotgun (WGS) entry which is preliminary data.</text>
</comment>
<evidence type="ECO:0000313" key="12">
    <source>
        <dbReference type="Proteomes" id="UP000838756"/>
    </source>
</evidence>
<dbReference type="SMART" id="SM00535">
    <property type="entry name" value="RIBOc"/>
    <property type="match status" value="1"/>
</dbReference>
<name>A0A8S4REF4_9NEOP</name>
<keyword evidence="4" id="KW-0677">Repeat</keyword>
<evidence type="ECO:0000256" key="3">
    <source>
        <dbReference type="ARBA" id="ARBA00022722"/>
    </source>
</evidence>
<sequence>MPDRYIVSDVLEYKTPQSRFESESFETFEDYYMNKHNLQIFGSKNQPLLEVRSINSRMNCLLPRAATIDALTDKQRKLISMAQGDDKPRRFNEIFVPEFCIKDEFPGVMWYKAVLLPSIIHRITMLLTAEELRVQIVKDTKNGSISLLKGEEWLPIEIDLNVAVKSLLSNIEENATVTSIDRINNPIDATPRIPNVISVKESVYQLQKKKINKEYPWEETNEPIDIDRTLSTVTLMDIECYDTFVTTPLVDTTKTSSEKVLSPRRPVAGSAAILPPPVKYDDKIAILSKTPTARGPELRDIVAALTTINSNDTFNLERAETLGDSFLKFAASLYLFHKFPALDEGQLTNIKGRLIGNRNLYYAGERVQLGGRMKVEQFSPRRDFVVPGFSAPQQVINFIEKNHVCEAHTYALGQRGRLPPKPLLIVGRRTRALNWSGNGLV</sequence>
<dbReference type="AlphaFoldDB" id="A0A8S4REF4"/>
<evidence type="ECO:0000256" key="6">
    <source>
        <dbReference type="ARBA" id="ARBA00022759"/>
    </source>
</evidence>
<evidence type="ECO:0000259" key="9">
    <source>
        <dbReference type="PROSITE" id="PS50142"/>
    </source>
</evidence>
<dbReference type="PROSITE" id="PS50142">
    <property type="entry name" value="RNASE_3_2"/>
    <property type="match status" value="1"/>
</dbReference>
<dbReference type="InterPro" id="IPR003100">
    <property type="entry name" value="PAZ_dom"/>
</dbReference>
<dbReference type="PROSITE" id="PS50821">
    <property type="entry name" value="PAZ"/>
    <property type="match status" value="1"/>
</dbReference>
<dbReference type="GO" id="GO:0004530">
    <property type="term" value="F:deoxyribonuclease I activity"/>
    <property type="evidence" value="ECO:0007669"/>
    <property type="project" value="TreeGrafter"/>
</dbReference>
<dbReference type="GO" id="GO:0005634">
    <property type="term" value="C:nucleus"/>
    <property type="evidence" value="ECO:0007669"/>
    <property type="project" value="TreeGrafter"/>
</dbReference>
<accession>A0A8S4REF4</accession>
<dbReference type="PANTHER" id="PTHR14950:SF36">
    <property type="entry name" value="ENDORIBONUCLEASE DCR-2"/>
    <property type="match status" value="1"/>
</dbReference>
<protein>
    <submittedName>
        <fullName evidence="11">Jg8265 protein</fullName>
    </submittedName>
</protein>
<dbReference type="Pfam" id="PF02170">
    <property type="entry name" value="PAZ"/>
    <property type="match status" value="1"/>
</dbReference>
<dbReference type="EMBL" id="CAKXAJ010025120">
    <property type="protein sequence ID" value="CAH2235278.1"/>
    <property type="molecule type" value="Genomic_DNA"/>
</dbReference>